<dbReference type="Proteomes" id="UP000008144">
    <property type="component" value="Chromosome 3"/>
</dbReference>
<dbReference type="HOGENOM" id="CLU_1474675_0_0_1"/>
<accession>F6YQ94</accession>
<comment type="similarity">
    <text evidence="2">Belongs to the OPA3 family.</text>
</comment>
<gene>
    <name evidence="6" type="primary">LOC100185809</name>
</gene>
<evidence type="ECO:0000256" key="4">
    <source>
        <dbReference type="SAM" id="Coils"/>
    </source>
</evidence>
<evidence type="ECO:0000313" key="6">
    <source>
        <dbReference type="Ensembl" id="ENSCINP00000023166.2"/>
    </source>
</evidence>
<feature type="coiled-coil region" evidence="4">
    <location>
        <begin position="107"/>
        <end position="136"/>
    </location>
</feature>
<dbReference type="AlphaFoldDB" id="F6YQ94"/>
<dbReference type="OMA" id="KMYVMNL"/>
<dbReference type="RefSeq" id="XP_004225843.1">
    <property type="nucleotide sequence ID" value="XM_004225795.4"/>
</dbReference>
<reference evidence="7" key="1">
    <citation type="journal article" date="2002" name="Science">
        <title>The draft genome of Ciona intestinalis: insights into chordate and vertebrate origins.</title>
        <authorList>
            <person name="Dehal P."/>
            <person name="Satou Y."/>
            <person name="Campbell R.K."/>
            <person name="Chapman J."/>
            <person name="Degnan B."/>
            <person name="De Tomaso A."/>
            <person name="Davidson B."/>
            <person name="Di Gregorio A."/>
            <person name="Gelpke M."/>
            <person name="Goodstein D.M."/>
            <person name="Harafuji N."/>
            <person name="Hastings K.E."/>
            <person name="Ho I."/>
            <person name="Hotta K."/>
            <person name="Huang W."/>
            <person name="Kawashima T."/>
            <person name="Lemaire P."/>
            <person name="Martinez D."/>
            <person name="Meinertzhagen I.A."/>
            <person name="Necula S."/>
            <person name="Nonaka M."/>
            <person name="Putnam N."/>
            <person name="Rash S."/>
            <person name="Saiga H."/>
            <person name="Satake M."/>
            <person name="Terry A."/>
            <person name="Yamada L."/>
            <person name="Wang H.G."/>
            <person name="Awazu S."/>
            <person name="Azumi K."/>
            <person name="Boore J."/>
            <person name="Branno M."/>
            <person name="Chin-Bow S."/>
            <person name="DeSantis R."/>
            <person name="Doyle S."/>
            <person name="Francino P."/>
            <person name="Keys D.N."/>
            <person name="Haga S."/>
            <person name="Hayashi H."/>
            <person name="Hino K."/>
            <person name="Imai K.S."/>
            <person name="Inaba K."/>
            <person name="Kano S."/>
            <person name="Kobayashi K."/>
            <person name="Kobayashi M."/>
            <person name="Lee B.I."/>
            <person name="Makabe K.W."/>
            <person name="Manohar C."/>
            <person name="Matassi G."/>
            <person name="Medina M."/>
            <person name="Mochizuki Y."/>
            <person name="Mount S."/>
            <person name="Morishita T."/>
            <person name="Miura S."/>
            <person name="Nakayama A."/>
            <person name="Nishizaka S."/>
            <person name="Nomoto H."/>
            <person name="Ohta F."/>
            <person name="Oishi K."/>
            <person name="Rigoutsos I."/>
            <person name="Sano M."/>
            <person name="Sasaki A."/>
            <person name="Sasakura Y."/>
            <person name="Shoguchi E."/>
            <person name="Shin-i T."/>
            <person name="Spagnuolo A."/>
            <person name="Stainier D."/>
            <person name="Suzuki M.M."/>
            <person name="Tassy O."/>
            <person name="Takatori N."/>
            <person name="Tokuoka M."/>
            <person name="Yagi K."/>
            <person name="Yoshizaki F."/>
            <person name="Wada S."/>
            <person name="Zhang C."/>
            <person name="Hyatt P.D."/>
            <person name="Larimer F."/>
            <person name="Detter C."/>
            <person name="Doggett N."/>
            <person name="Glavina T."/>
            <person name="Hawkins T."/>
            <person name="Richardson P."/>
            <person name="Lucas S."/>
            <person name="Kohara Y."/>
            <person name="Levine M."/>
            <person name="Satoh N."/>
            <person name="Rokhsar D.S."/>
        </authorList>
    </citation>
    <scope>NUCLEOTIDE SEQUENCE [LARGE SCALE GENOMIC DNA]</scope>
</reference>
<dbReference type="EMBL" id="EAAA01001765">
    <property type="status" value="NOT_ANNOTATED_CDS"/>
    <property type="molecule type" value="Genomic_DNA"/>
</dbReference>
<dbReference type="GeneTree" id="ENSGT00390000009795"/>
<reference evidence="6" key="2">
    <citation type="journal article" date="2008" name="Genome Biol.">
        <title>Improved genome assembly and evidence-based global gene model set for the chordate Ciona intestinalis: new insight into intron and operon populations.</title>
        <authorList>
            <person name="Satou Y."/>
            <person name="Mineta K."/>
            <person name="Ogasawara M."/>
            <person name="Sasakura Y."/>
            <person name="Shoguchi E."/>
            <person name="Ueno K."/>
            <person name="Yamada L."/>
            <person name="Matsumoto J."/>
            <person name="Wasserscheid J."/>
            <person name="Dewar K."/>
            <person name="Wiley G.B."/>
            <person name="Macmil S.L."/>
            <person name="Roe B.A."/>
            <person name="Zeller R.W."/>
            <person name="Hastings K.E."/>
            <person name="Lemaire P."/>
            <person name="Lindquist E."/>
            <person name="Endo T."/>
            <person name="Hotta K."/>
            <person name="Inaba K."/>
        </authorList>
    </citation>
    <scope>NUCLEOTIDE SEQUENCE [LARGE SCALE GENOMIC DNA]</scope>
    <source>
        <strain evidence="6">wild type</strain>
    </source>
</reference>
<dbReference type="PANTHER" id="PTHR12499">
    <property type="entry name" value="OPTIC ATROPHY 3 PROTEIN OPA3"/>
    <property type="match status" value="1"/>
</dbReference>
<accession>A0A1W2WKB6</accession>
<proteinExistence type="inferred from homology"/>
<evidence type="ECO:0000256" key="5">
    <source>
        <dbReference type="SAM" id="MobiDB-lite"/>
    </source>
</evidence>
<organism evidence="6 7">
    <name type="scientific">Ciona intestinalis</name>
    <name type="common">Transparent sea squirt</name>
    <name type="synonym">Ascidia intestinalis</name>
    <dbReference type="NCBI Taxonomy" id="7719"/>
    <lineage>
        <taxon>Eukaryota</taxon>
        <taxon>Metazoa</taxon>
        <taxon>Chordata</taxon>
        <taxon>Tunicata</taxon>
        <taxon>Ascidiacea</taxon>
        <taxon>Phlebobranchia</taxon>
        <taxon>Cionidae</taxon>
        <taxon>Ciona</taxon>
    </lineage>
</organism>
<comment type="function">
    <text evidence="1">May play some role in mitochondrial processes.</text>
</comment>
<reference evidence="6" key="3">
    <citation type="submission" date="2025-08" db="UniProtKB">
        <authorList>
            <consortium name="Ensembl"/>
        </authorList>
    </citation>
    <scope>IDENTIFICATION</scope>
</reference>
<keyword evidence="7" id="KW-1185">Reference proteome</keyword>
<dbReference type="OrthoDB" id="2129069at2759"/>
<protein>
    <submittedName>
        <fullName evidence="6">Optic atrophy 3 protein homolog</fullName>
    </submittedName>
</protein>
<dbReference type="Pfam" id="PF07047">
    <property type="entry name" value="OPA3"/>
    <property type="match status" value="1"/>
</dbReference>
<evidence type="ECO:0000256" key="2">
    <source>
        <dbReference type="ARBA" id="ARBA00007584"/>
    </source>
</evidence>
<dbReference type="Ensembl" id="ENSCINT00000023412.2">
    <property type="protein sequence ID" value="ENSCINP00000023166.2"/>
    <property type="gene ID" value="ENSCING00000012402.2"/>
</dbReference>
<dbReference type="GO" id="GO:0019216">
    <property type="term" value="P:regulation of lipid metabolic process"/>
    <property type="evidence" value="ECO:0000318"/>
    <property type="project" value="GO_Central"/>
</dbReference>
<dbReference type="InterPro" id="IPR010754">
    <property type="entry name" value="OPA3-like"/>
</dbReference>
<reference evidence="6" key="4">
    <citation type="submission" date="2025-09" db="UniProtKB">
        <authorList>
            <consortium name="Ensembl"/>
        </authorList>
    </citation>
    <scope>IDENTIFICATION</scope>
</reference>
<dbReference type="GeneID" id="100185809"/>
<sequence>MVLGIPLAKLLPEIFKTVTKPMVNALKRNVRKSPFWKDSVFIPMAQSYNKASVRVRLWSQGIHRNKEQVERSAHMNDEAALELGAEIVANSATFIVGLLAIIMQQSIAAATEKKKEKQEEQELMKMETNILELRRQVLDIGLSVEQIDAKVRELTRHVVSMKGYGKTEARKSNDPEKVSLSIKT</sequence>
<feature type="region of interest" description="Disordered" evidence="5">
    <location>
        <begin position="164"/>
        <end position="184"/>
    </location>
</feature>
<evidence type="ECO:0000313" key="7">
    <source>
        <dbReference type="Proteomes" id="UP000008144"/>
    </source>
</evidence>
<dbReference type="FunCoup" id="F6YQ94">
    <property type="interactions" value="24"/>
</dbReference>
<dbReference type="InParanoid" id="F6YQ94"/>
<keyword evidence="3 4" id="KW-0175">Coiled coil</keyword>
<dbReference type="STRING" id="7719.ENSCINP00000023166"/>
<evidence type="ECO:0000256" key="3">
    <source>
        <dbReference type="ARBA" id="ARBA00023054"/>
    </source>
</evidence>
<feature type="compositionally biased region" description="Basic and acidic residues" evidence="5">
    <location>
        <begin position="165"/>
        <end position="177"/>
    </location>
</feature>
<dbReference type="PANTHER" id="PTHR12499:SF0">
    <property type="entry name" value="OPTIC ATROPHY 3 PROTEIN"/>
    <property type="match status" value="1"/>
</dbReference>
<evidence type="ECO:0000256" key="1">
    <source>
        <dbReference type="ARBA" id="ARBA00003027"/>
    </source>
</evidence>
<name>F6YQ94_CIOIN</name>
<dbReference type="GO" id="GO:0005739">
    <property type="term" value="C:mitochondrion"/>
    <property type="evidence" value="ECO:0000318"/>
    <property type="project" value="GO_Central"/>
</dbReference>